<feature type="domain" description="DUF577" evidence="2">
    <location>
        <begin position="125"/>
        <end position="289"/>
    </location>
</feature>
<evidence type="ECO:0000259" key="2">
    <source>
        <dbReference type="Pfam" id="PF04510"/>
    </source>
</evidence>
<sequence>MAYSSSNRPDNGASSSYPPPPPTSSRLYIAREAKAILAGRDASRITKLVTNLCYAKESDDASSLLYNILKTHFPSLLAVNLLHAYIYIKTTFPSRSCLRSYALELLTFLLIDLEDDNVALTKEALKDMKEHLNACLVQQETSDREFKLLSGIISRVSVDFFIESTPWDELCSFMVSLDDKRMLMMFGELPTVLDEGFLNPLLENNLGFKIVNGLFHQDDDEEWCVALEAGFNLMLQLINLERKDLVWDSVYAIVSSVWEMVNVRKRDMVVRKGLLRLVRKVRNEALRFRGAEYKFVSRLALMIKRVNGLGDDTKIVAKMIHDVLDRYYMGGVGLDGGFIESQFGLDSSA</sequence>
<evidence type="ECO:0000313" key="4">
    <source>
        <dbReference type="Proteomes" id="UP001642260"/>
    </source>
</evidence>
<feature type="region of interest" description="Disordered" evidence="1">
    <location>
        <begin position="1"/>
        <end position="22"/>
    </location>
</feature>
<dbReference type="InterPro" id="IPR007598">
    <property type="entry name" value="DUF577"/>
</dbReference>
<evidence type="ECO:0000313" key="3">
    <source>
        <dbReference type="EMBL" id="CAH8319558.1"/>
    </source>
</evidence>
<gene>
    <name evidence="3" type="ORF">ERUC_LOCUS8497</name>
</gene>
<evidence type="ECO:0000256" key="1">
    <source>
        <dbReference type="SAM" id="MobiDB-lite"/>
    </source>
</evidence>
<comment type="caution">
    <text evidence="3">The sequence shown here is derived from an EMBL/GenBank/DDBJ whole genome shotgun (WGS) entry which is preliminary data.</text>
</comment>
<name>A0ABC8J9W7_ERUVS</name>
<dbReference type="AlphaFoldDB" id="A0ABC8J9W7"/>
<protein>
    <recommendedName>
        <fullName evidence="2">DUF577 domain-containing protein</fullName>
    </recommendedName>
</protein>
<keyword evidence="4" id="KW-1185">Reference proteome</keyword>
<feature type="compositionally biased region" description="Polar residues" evidence="1">
    <location>
        <begin position="1"/>
        <end position="13"/>
    </location>
</feature>
<accession>A0ABC8J9W7</accession>
<organism evidence="3 4">
    <name type="scientific">Eruca vesicaria subsp. sativa</name>
    <name type="common">Garden rocket</name>
    <name type="synonym">Eruca sativa</name>
    <dbReference type="NCBI Taxonomy" id="29727"/>
    <lineage>
        <taxon>Eukaryota</taxon>
        <taxon>Viridiplantae</taxon>
        <taxon>Streptophyta</taxon>
        <taxon>Embryophyta</taxon>
        <taxon>Tracheophyta</taxon>
        <taxon>Spermatophyta</taxon>
        <taxon>Magnoliopsida</taxon>
        <taxon>eudicotyledons</taxon>
        <taxon>Gunneridae</taxon>
        <taxon>Pentapetalae</taxon>
        <taxon>rosids</taxon>
        <taxon>malvids</taxon>
        <taxon>Brassicales</taxon>
        <taxon>Brassicaceae</taxon>
        <taxon>Brassiceae</taxon>
        <taxon>Eruca</taxon>
    </lineage>
</organism>
<dbReference type="EMBL" id="CAKOAT010089044">
    <property type="protein sequence ID" value="CAH8319558.1"/>
    <property type="molecule type" value="Genomic_DNA"/>
</dbReference>
<dbReference type="Proteomes" id="UP001642260">
    <property type="component" value="Unassembled WGS sequence"/>
</dbReference>
<proteinExistence type="predicted"/>
<dbReference type="Pfam" id="PF04510">
    <property type="entry name" value="DUF577"/>
    <property type="match status" value="1"/>
</dbReference>
<reference evidence="3 4" key="1">
    <citation type="submission" date="2022-03" db="EMBL/GenBank/DDBJ databases">
        <authorList>
            <person name="Macdonald S."/>
            <person name="Ahmed S."/>
            <person name="Newling K."/>
        </authorList>
    </citation>
    <scope>NUCLEOTIDE SEQUENCE [LARGE SCALE GENOMIC DNA]</scope>
</reference>